<dbReference type="Proteomes" id="UP000095712">
    <property type="component" value="Unassembled WGS sequence"/>
</dbReference>
<name>A0A174B143_9FIRM</name>
<evidence type="ECO:0000259" key="1">
    <source>
        <dbReference type="Pfam" id="PF14550"/>
    </source>
</evidence>
<evidence type="ECO:0000313" key="3">
    <source>
        <dbReference type="EMBL" id="CUP24928.1"/>
    </source>
</evidence>
<feature type="domain" description="Phage-like element PBSX protein XkdF" evidence="1">
    <location>
        <begin position="28"/>
        <end position="150"/>
    </location>
</feature>
<protein>
    <recommendedName>
        <fullName evidence="1">Phage-like element PBSX protein XkdF domain-containing protein</fullName>
    </recommendedName>
</protein>
<dbReference type="AlphaFoldDB" id="A0A174B143"/>
<reference evidence="4 5" key="1">
    <citation type="submission" date="2015-09" db="EMBL/GenBank/DDBJ databases">
        <authorList>
            <consortium name="Pathogen Informatics"/>
        </authorList>
    </citation>
    <scope>NUCLEOTIDE SEQUENCE [LARGE SCALE GENOMIC DNA]</scope>
    <source>
        <strain evidence="2 4">2789STDY5834863</strain>
        <strain evidence="3 5">2789STDY5834911</strain>
    </source>
</reference>
<dbReference type="OrthoDB" id="9805629at2"/>
<dbReference type="Proteomes" id="UP000095431">
    <property type="component" value="Unassembled WGS sequence"/>
</dbReference>
<sequence>MKSFNEIMKIRDEPESKDIPVEKRKFQIKKSDDEKMQAFGWANISITADGEVLEDLQHDIIEPEELEQAAYKFVDLYREGGEMHIRGGVARLIESAVFTKEKMEAMGIPEGTLPTGWWIGFQVTDADVWEKVKDGTYSMFSIEGEAKRVEVEDEESDQ</sequence>
<accession>A0A174B143</accession>
<proteinExistence type="predicted"/>
<dbReference type="EMBL" id="CYZN01000008">
    <property type="protein sequence ID" value="CUN93949.1"/>
    <property type="molecule type" value="Genomic_DNA"/>
</dbReference>
<evidence type="ECO:0000313" key="4">
    <source>
        <dbReference type="Proteomes" id="UP000095431"/>
    </source>
</evidence>
<dbReference type="EMBL" id="CZAW01000008">
    <property type="protein sequence ID" value="CUP24928.1"/>
    <property type="molecule type" value="Genomic_DNA"/>
</dbReference>
<dbReference type="Pfam" id="PF14550">
    <property type="entry name" value="Peptidase_S78_2"/>
    <property type="match status" value="1"/>
</dbReference>
<evidence type="ECO:0000313" key="5">
    <source>
        <dbReference type="Proteomes" id="UP000095712"/>
    </source>
</evidence>
<dbReference type="InterPro" id="IPR027924">
    <property type="entry name" value="XkdF"/>
</dbReference>
<evidence type="ECO:0000313" key="2">
    <source>
        <dbReference type="EMBL" id="CUN93949.1"/>
    </source>
</evidence>
<organism evidence="2 4">
    <name type="scientific">Blautia wexlerae</name>
    <dbReference type="NCBI Taxonomy" id="418240"/>
    <lineage>
        <taxon>Bacteria</taxon>
        <taxon>Bacillati</taxon>
        <taxon>Bacillota</taxon>
        <taxon>Clostridia</taxon>
        <taxon>Lachnospirales</taxon>
        <taxon>Lachnospiraceae</taxon>
        <taxon>Blautia</taxon>
    </lineage>
</organism>
<dbReference type="RefSeq" id="WP_055149986.1">
    <property type="nucleotide sequence ID" value="NZ_BTHH01000009.1"/>
</dbReference>
<gene>
    <name evidence="2" type="ORF">ERS852478_01435</name>
    <name evidence="3" type="ORF">ERS852523_01016</name>
</gene>